<dbReference type="Pfam" id="PF00990">
    <property type="entry name" value="GGDEF"/>
    <property type="match status" value="1"/>
</dbReference>
<evidence type="ECO:0000259" key="4">
    <source>
        <dbReference type="PROSITE" id="PS50887"/>
    </source>
</evidence>
<dbReference type="InterPro" id="IPR013767">
    <property type="entry name" value="PAS_fold"/>
</dbReference>
<organism evidence="5 6">
    <name type="scientific">Kurthia gibsonii</name>
    <dbReference type="NCBI Taxonomy" id="33946"/>
    <lineage>
        <taxon>Bacteria</taxon>
        <taxon>Bacillati</taxon>
        <taxon>Bacillota</taxon>
        <taxon>Bacilli</taxon>
        <taxon>Bacillales</taxon>
        <taxon>Caryophanaceae</taxon>
        <taxon>Kurthia</taxon>
    </lineage>
</organism>
<dbReference type="NCBIfam" id="TIGR00229">
    <property type="entry name" value="sensory_box"/>
    <property type="match status" value="2"/>
</dbReference>
<dbReference type="PROSITE" id="PS50887">
    <property type="entry name" value="GGDEF"/>
    <property type="match status" value="1"/>
</dbReference>
<feature type="domain" description="PAC" evidence="2">
    <location>
        <begin position="203"/>
        <end position="255"/>
    </location>
</feature>
<evidence type="ECO:0000259" key="2">
    <source>
        <dbReference type="PROSITE" id="PS50113"/>
    </source>
</evidence>
<dbReference type="Pfam" id="PF00563">
    <property type="entry name" value="EAL"/>
    <property type="match status" value="1"/>
</dbReference>
<dbReference type="Pfam" id="PF13426">
    <property type="entry name" value="PAS_9"/>
    <property type="match status" value="1"/>
</dbReference>
<dbReference type="InterPro" id="IPR001633">
    <property type="entry name" value="EAL_dom"/>
</dbReference>
<evidence type="ECO:0000313" key="6">
    <source>
        <dbReference type="Proteomes" id="UP001398420"/>
    </source>
</evidence>
<proteinExistence type="predicted"/>
<feature type="domain" description="PAS" evidence="1">
    <location>
        <begin position="13"/>
        <end position="51"/>
    </location>
</feature>
<dbReference type="InterPro" id="IPR000014">
    <property type="entry name" value="PAS"/>
</dbReference>
<dbReference type="EMBL" id="JBCEWA010000003">
    <property type="protein sequence ID" value="MEL5987774.1"/>
    <property type="molecule type" value="Genomic_DNA"/>
</dbReference>
<reference evidence="5 6" key="1">
    <citation type="submission" date="2024-04" db="EMBL/GenBank/DDBJ databases">
        <authorList>
            <person name="Wu Y.S."/>
            <person name="Zhang L."/>
        </authorList>
    </citation>
    <scope>NUCLEOTIDE SEQUENCE [LARGE SCALE GENOMIC DNA]</scope>
    <source>
        <strain evidence="5 6">KG-01</strain>
    </source>
</reference>
<dbReference type="InterPro" id="IPR052155">
    <property type="entry name" value="Biofilm_reg_signaling"/>
</dbReference>
<dbReference type="InterPro" id="IPR000700">
    <property type="entry name" value="PAS-assoc_C"/>
</dbReference>
<dbReference type="Gene3D" id="3.30.450.20">
    <property type="entry name" value="PAS domain"/>
    <property type="match status" value="2"/>
</dbReference>
<dbReference type="SMART" id="SM00267">
    <property type="entry name" value="GGDEF"/>
    <property type="match status" value="1"/>
</dbReference>
<dbReference type="InterPro" id="IPR043128">
    <property type="entry name" value="Rev_trsase/Diguanyl_cyclase"/>
</dbReference>
<dbReference type="SMART" id="SM00091">
    <property type="entry name" value="PAS"/>
    <property type="match status" value="2"/>
</dbReference>
<dbReference type="SUPFAM" id="SSF55073">
    <property type="entry name" value="Nucleotide cyclase"/>
    <property type="match status" value="1"/>
</dbReference>
<comment type="caution">
    <text evidence="5">The sequence shown here is derived from an EMBL/GenBank/DDBJ whole genome shotgun (WGS) entry which is preliminary data.</text>
</comment>
<dbReference type="Proteomes" id="UP001398420">
    <property type="component" value="Unassembled WGS sequence"/>
</dbReference>
<dbReference type="SUPFAM" id="SSF55785">
    <property type="entry name" value="PYP-like sensor domain (PAS domain)"/>
    <property type="match status" value="2"/>
</dbReference>
<dbReference type="CDD" id="cd01948">
    <property type="entry name" value="EAL"/>
    <property type="match status" value="1"/>
</dbReference>
<protein>
    <submittedName>
        <fullName evidence="5">EAL domain-containing protein</fullName>
    </submittedName>
</protein>
<dbReference type="PANTHER" id="PTHR44757">
    <property type="entry name" value="DIGUANYLATE CYCLASE DGCP"/>
    <property type="match status" value="1"/>
</dbReference>
<dbReference type="Gene3D" id="3.30.70.270">
    <property type="match status" value="1"/>
</dbReference>
<sequence>MKESEILLPSSQELINQLPQPFLLVNKDGEIILWNHTAEKYLGYDTNDVLGYPVPFAEQSQLATNELIFEQLIDKPEVRDMGYLAYITKDQTRILCKTFFTVWTIQDQPYLVISLTPSDRNISDANFEEQLSYLRSGLEDSFMMLSIDENGLIEAANSNFLKYSKWTPKRIIGKTLWQMFPQTDEGSKQADKIWSTLKNNRTWHGEVEQITKDGQPYWVELSAIPIAKNKENRPSYLFLENDITDKKMLQNRLEQIAYIDQETGLMNRYRLEQIVNEMIEEGHHFTFVFLSIDKFYSLKEIYDEQTEAVLVTEFTNRMKMYFQDSTMARISVNEFVVLTPLGEWFIQGFLSYLTQHPIYLDNASTPLTVSGGITKFPEDQNTFSNLFKASNSVIQKVQAEGGNLIMSLSKADHESLSTRSIIEKRLLIALNQKDLRVLYQPQQDLTTDEITTVEALVRWEDSEIGIVPPDILIPIAEETGLINQIGSFMLEKACEQAVEWANAGTPIRISINTSIREFRDKNMVDTILKVLERTQCPPHLLQIEITEKFALEAEAEESIVSQMRKLQAKGIKFSLDDFGTGYASFRYMQLLPLEEFKIDRSFIAPIVYQEKTRALVQGMIQFGRSLHMRVVAEGVESEEQVSILREAGCDAIQGYQLSRPKVPQDIETLFTPNELL</sequence>
<dbReference type="SUPFAM" id="SSF141868">
    <property type="entry name" value="EAL domain-like"/>
    <property type="match status" value="1"/>
</dbReference>
<dbReference type="CDD" id="cd00130">
    <property type="entry name" value="PAS"/>
    <property type="match status" value="2"/>
</dbReference>
<keyword evidence="6" id="KW-1185">Reference proteome</keyword>
<dbReference type="Gene3D" id="3.20.20.450">
    <property type="entry name" value="EAL domain"/>
    <property type="match status" value="1"/>
</dbReference>
<dbReference type="PROSITE" id="PS50883">
    <property type="entry name" value="EAL"/>
    <property type="match status" value="1"/>
</dbReference>
<dbReference type="PROSITE" id="PS50113">
    <property type="entry name" value="PAC"/>
    <property type="match status" value="1"/>
</dbReference>
<evidence type="ECO:0000259" key="3">
    <source>
        <dbReference type="PROSITE" id="PS50883"/>
    </source>
</evidence>
<feature type="domain" description="GGDEF" evidence="4">
    <location>
        <begin position="283"/>
        <end position="410"/>
    </location>
</feature>
<gene>
    <name evidence="5" type="ORF">AAF454_05030</name>
</gene>
<dbReference type="InterPro" id="IPR035919">
    <property type="entry name" value="EAL_sf"/>
</dbReference>
<dbReference type="InterPro" id="IPR035965">
    <property type="entry name" value="PAS-like_dom_sf"/>
</dbReference>
<dbReference type="InterPro" id="IPR000160">
    <property type="entry name" value="GGDEF_dom"/>
</dbReference>
<dbReference type="RefSeq" id="WP_087680900.1">
    <property type="nucleotide sequence ID" value="NZ_JBCEWA010000003.1"/>
</dbReference>
<name>A0ABU9LLA8_9BACL</name>
<dbReference type="Pfam" id="PF00989">
    <property type="entry name" value="PAS"/>
    <property type="match status" value="1"/>
</dbReference>
<evidence type="ECO:0000259" key="1">
    <source>
        <dbReference type="PROSITE" id="PS50112"/>
    </source>
</evidence>
<dbReference type="InterPro" id="IPR001610">
    <property type="entry name" value="PAC"/>
</dbReference>
<dbReference type="InterPro" id="IPR029787">
    <property type="entry name" value="Nucleotide_cyclase"/>
</dbReference>
<dbReference type="PROSITE" id="PS50112">
    <property type="entry name" value="PAS"/>
    <property type="match status" value="1"/>
</dbReference>
<dbReference type="SMART" id="SM00086">
    <property type="entry name" value="PAC"/>
    <property type="match status" value="1"/>
</dbReference>
<feature type="domain" description="EAL" evidence="3">
    <location>
        <begin position="419"/>
        <end position="674"/>
    </location>
</feature>
<dbReference type="PANTHER" id="PTHR44757:SF2">
    <property type="entry name" value="BIOFILM ARCHITECTURE MAINTENANCE PROTEIN MBAA"/>
    <property type="match status" value="1"/>
</dbReference>
<dbReference type="SMART" id="SM00052">
    <property type="entry name" value="EAL"/>
    <property type="match status" value="1"/>
</dbReference>
<accession>A0ABU9LLA8</accession>
<evidence type="ECO:0000313" key="5">
    <source>
        <dbReference type="EMBL" id="MEL5987774.1"/>
    </source>
</evidence>